<keyword evidence="1 3" id="KW-0378">Hydrolase</keyword>
<dbReference type="AlphaFoldDB" id="A0A7X6S0V1"/>
<feature type="domain" description="Nudix hydrolase" evidence="2">
    <location>
        <begin position="2"/>
        <end position="140"/>
    </location>
</feature>
<dbReference type="PANTHER" id="PTHR43736">
    <property type="entry name" value="ADP-RIBOSE PYROPHOSPHATASE"/>
    <property type="match status" value="1"/>
</dbReference>
<keyword evidence="4" id="KW-1185">Reference proteome</keyword>
<dbReference type="CDD" id="cd02883">
    <property type="entry name" value="NUDIX_Hydrolase"/>
    <property type="match status" value="1"/>
</dbReference>
<sequence length="140" mass="16470">MSVRLIAHVFVTVDDEVLIIQRSAIKRGKDNVYPRFWDIPGGGVEFGELPRKAAIRECREETGIDLSNQALDIIHEDSQFDRDKQTVFTRLVYHVRLPEKPTVIQLDPEEHTDFFWLKKEEVQTKKLVPYLERILEKRKP</sequence>
<reference evidence="3 4" key="1">
    <citation type="submission" date="2020-04" db="EMBL/GenBank/DDBJ databases">
        <title>MicrobeNet Type strains.</title>
        <authorList>
            <person name="Nicholson A.C."/>
        </authorList>
    </citation>
    <scope>NUCLEOTIDE SEQUENCE [LARGE SCALE GENOMIC DNA]</scope>
    <source>
        <strain evidence="3 4">CCUG 69612</strain>
    </source>
</reference>
<name>A0A7X6S0V1_9STRE</name>
<organism evidence="3 4">
    <name type="scientific">Streptococcus ovuberis</name>
    <dbReference type="NCBI Taxonomy" id="1936207"/>
    <lineage>
        <taxon>Bacteria</taxon>
        <taxon>Bacillati</taxon>
        <taxon>Bacillota</taxon>
        <taxon>Bacilli</taxon>
        <taxon>Lactobacillales</taxon>
        <taxon>Streptococcaceae</taxon>
        <taxon>Streptococcus</taxon>
    </lineage>
</organism>
<dbReference type="SUPFAM" id="SSF55811">
    <property type="entry name" value="Nudix"/>
    <property type="match status" value="1"/>
</dbReference>
<evidence type="ECO:0000259" key="2">
    <source>
        <dbReference type="PROSITE" id="PS51462"/>
    </source>
</evidence>
<dbReference type="InterPro" id="IPR015797">
    <property type="entry name" value="NUDIX_hydrolase-like_dom_sf"/>
</dbReference>
<proteinExistence type="predicted"/>
<accession>A0A7X6S0V1</accession>
<evidence type="ECO:0000313" key="3">
    <source>
        <dbReference type="EMBL" id="NKZ20583.1"/>
    </source>
</evidence>
<evidence type="ECO:0000313" key="4">
    <source>
        <dbReference type="Proteomes" id="UP000522720"/>
    </source>
</evidence>
<gene>
    <name evidence="3" type="ORF">HF992_06980</name>
</gene>
<dbReference type="GO" id="GO:0016787">
    <property type="term" value="F:hydrolase activity"/>
    <property type="evidence" value="ECO:0007669"/>
    <property type="project" value="UniProtKB-KW"/>
</dbReference>
<dbReference type="InterPro" id="IPR020476">
    <property type="entry name" value="Nudix_hydrolase"/>
</dbReference>
<dbReference type="Proteomes" id="UP000522720">
    <property type="component" value="Unassembled WGS sequence"/>
</dbReference>
<comment type="caution">
    <text evidence="3">The sequence shown here is derived from an EMBL/GenBank/DDBJ whole genome shotgun (WGS) entry which is preliminary data.</text>
</comment>
<dbReference type="RefSeq" id="WP_168549337.1">
    <property type="nucleotide sequence ID" value="NZ_JAAXPR010000011.1"/>
</dbReference>
<protein>
    <submittedName>
        <fullName evidence="3">NUDIX hydrolase</fullName>
    </submittedName>
</protein>
<dbReference type="PROSITE" id="PS51462">
    <property type="entry name" value="NUDIX"/>
    <property type="match status" value="1"/>
</dbReference>
<dbReference type="PANTHER" id="PTHR43736:SF2">
    <property type="entry name" value="MUTT_NUDIX FAMILY PROTEIN"/>
    <property type="match status" value="1"/>
</dbReference>
<dbReference type="PRINTS" id="PR00502">
    <property type="entry name" value="NUDIXFAMILY"/>
</dbReference>
<dbReference type="InterPro" id="IPR000086">
    <property type="entry name" value="NUDIX_hydrolase_dom"/>
</dbReference>
<evidence type="ECO:0000256" key="1">
    <source>
        <dbReference type="ARBA" id="ARBA00022801"/>
    </source>
</evidence>
<dbReference type="Gene3D" id="3.90.79.10">
    <property type="entry name" value="Nucleoside Triphosphate Pyrophosphohydrolase"/>
    <property type="match status" value="1"/>
</dbReference>
<dbReference type="Pfam" id="PF00293">
    <property type="entry name" value="NUDIX"/>
    <property type="match status" value="1"/>
</dbReference>
<dbReference type="EMBL" id="JAAXPR010000011">
    <property type="protein sequence ID" value="NKZ20583.1"/>
    <property type="molecule type" value="Genomic_DNA"/>
</dbReference>